<dbReference type="Gene3D" id="3.10.620.30">
    <property type="match status" value="1"/>
</dbReference>
<evidence type="ECO:0000313" key="3">
    <source>
        <dbReference type="Proteomes" id="UP000202259"/>
    </source>
</evidence>
<organism evidence="2 3">
    <name type="scientific">Cognaticolwellia beringensis</name>
    <dbReference type="NCBI Taxonomy" id="1967665"/>
    <lineage>
        <taxon>Bacteria</taxon>
        <taxon>Pseudomonadati</taxon>
        <taxon>Pseudomonadota</taxon>
        <taxon>Gammaproteobacteria</taxon>
        <taxon>Alteromonadales</taxon>
        <taxon>Colwelliaceae</taxon>
        <taxon>Cognaticolwellia</taxon>
    </lineage>
</organism>
<dbReference type="SMART" id="SM00460">
    <property type="entry name" value="TGc"/>
    <property type="match status" value="1"/>
</dbReference>
<name>A0A222G4R8_9GAMM</name>
<dbReference type="Proteomes" id="UP000202259">
    <property type="component" value="Chromosome"/>
</dbReference>
<dbReference type="RefSeq" id="WP_081149251.1">
    <property type="nucleotide sequence ID" value="NZ_CP020465.1"/>
</dbReference>
<dbReference type="SUPFAM" id="SSF54001">
    <property type="entry name" value="Cysteine proteinases"/>
    <property type="match status" value="1"/>
</dbReference>
<evidence type="ECO:0000313" key="2">
    <source>
        <dbReference type="EMBL" id="ASP46906.1"/>
    </source>
</evidence>
<dbReference type="AlphaFoldDB" id="A0A222G4R8"/>
<dbReference type="InterPro" id="IPR038765">
    <property type="entry name" value="Papain-like_cys_pep_sf"/>
</dbReference>
<reference evidence="2 3" key="1">
    <citation type="submission" date="2017-08" db="EMBL/GenBank/DDBJ databases">
        <title>Complete genome of Colwellia sp. NB097-1, a psychrophile bacterium ioslated from Bering Sea.</title>
        <authorList>
            <person name="Chen X."/>
        </authorList>
    </citation>
    <scope>NUCLEOTIDE SEQUENCE [LARGE SCALE GENOMIC DNA]</scope>
    <source>
        <strain evidence="2 3">NB097-1</strain>
    </source>
</reference>
<dbReference type="OrthoDB" id="5438043at2"/>
<feature type="domain" description="Transglutaminase-like" evidence="1">
    <location>
        <begin position="64"/>
        <end position="138"/>
    </location>
</feature>
<gene>
    <name evidence="2" type="ORF">B5D82_03395</name>
</gene>
<accession>A0A222G4R8</accession>
<dbReference type="InterPro" id="IPR002931">
    <property type="entry name" value="Transglutaminase-like"/>
</dbReference>
<dbReference type="Pfam" id="PF01841">
    <property type="entry name" value="Transglut_core"/>
    <property type="match status" value="1"/>
</dbReference>
<dbReference type="PANTHER" id="PTHR33490:SF3">
    <property type="entry name" value="CONSERVED INTEGRAL MEMBRANE PROTEIN"/>
    <property type="match status" value="1"/>
</dbReference>
<evidence type="ECO:0000259" key="1">
    <source>
        <dbReference type="SMART" id="SM00460"/>
    </source>
</evidence>
<dbReference type="KEGG" id="cber:B5D82_03395"/>
<protein>
    <submittedName>
        <fullName evidence="2">Transglutaminase family protein</fullName>
    </submittedName>
</protein>
<dbReference type="PANTHER" id="PTHR33490">
    <property type="entry name" value="BLR5614 PROTEIN-RELATED"/>
    <property type="match status" value="1"/>
</dbReference>
<keyword evidence="3" id="KW-1185">Reference proteome</keyword>
<proteinExistence type="predicted"/>
<sequence>MKSNIYLKKSNILDYDTPLITDLIKNRGWNSLDDFEKIGAAYSFVKDEIKFGYNNRDDISASFVLAEGYGQCNTKGTLLMALLRALDIPCRFHGFTIEKSLQKGAIPNYIMWLAPEFIIHSWVEVFFEDNWINLEGFIIDDSYLKSIQSKFKNVKNNFCGYGIATKCLLDPQVEWSGKDTFIQKEGIHDDFGIFNTPDEFYEKYGTNLSGIKNWLYKNVIRHLINKNVESIRKLIK</sequence>
<dbReference type="EMBL" id="CP020465">
    <property type="protein sequence ID" value="ASP46906.1"/>
    <property type="molecule type" value="Genomic_DNA"/>
</dbReference>